<reference evidence="1" key="2">
    <citation type="submission" date="2023-05" db="EMBL/GenBank/DDBJ databases">
        <authorList>
            <consortium name="Lawrence Berkeley National Laboratory"/>
            <person name="Steindorff A."/>
            <person name="Hensen N."/>
            <person name="Bonometti L."/>
            <person name="Westerberg I."/>
            <person name="Brannstrom I.O."/>
            <person name="Guillou S."/>
            <person name="Cros-Aarteil S."/>
            <person name="Calhoun S."/>
            <person name="Haridas S."/>
            <person name="Kuo A."/>
            <person name="Mondo S."/>
            <person name="Pangilinan J."/>
            <person name="Riley R."/>
            <person name="Labutti K."/>
            <person name="Andreopoulos B."/>
            <person name="Lipzen A."/>
            <person name="Chen C."/>
            <person name="Yanf M."/>
            <person name="Daum C."/>
            <person name="Ng V."/>
            <person name="Clum A."/>
            <person name="Ohm R."/>
            <person name="Martin F."/>
            <person name="Silar P."/>
            <person name="Natvig D."/>
            <person name="Lalanne C."/>
            <person name="Gautier V."/>
            <person name="Ament-Velasquez S.L."/>
            <person name="Kruys A."/>
            <person name="Hutchinson M.I."/>
            <person name="Powell A.J."/>
            <person name="Barry K."/>
            <person name="Miller A.N."/>
            <person name="Grigoriev I.V."/>
            <person name="Debuchy R."/>
            <person name="Gladieux P."/>
            <person name="Thoren M.H."/>
            <person name="Johannesson H."/>
        </authorList>
    </citation>
    <scope>NUCLEOTIDE SEQUENCE</scope>
    <source>
        <strain evidence="1">CBS 532.94</strain>
    </source>
</reference>
<dbReference type="InterPro" id="IPR029058">
    <property type="entry name" value="AB_hydrolase_fold"/>
</dbReference>
<evidence type="ECO:0000313" key="2">
    <source>
        <dbReference type="Proteomes" id="UP001303760"/>
    </source>
</evidence>
<organism evidence="1 2">
    <name type="scientific">Achaetomium macrosporum</name>
    <dbReference type="NCBI Taxonomy" id="79813"/>
    <lineage>
        <taxon>Eukaryota</taxon>
        <taxon>Fungi</taxon>
        <taxon>Dikarya</taxon>
        <taxon>Ascomycota</taxon>
        <taxon>Pezizomycotina</taxon>
        <taxon>Sordariomycetes</taxon>
        <taxon>Sordariomycetidae</taxon>
        <taxon>Sordariales</taxon>
        <taxon>Chaetomiaceae</taxon>
        <taxon>Achaetomium</taxon>
    </lineage>
</organism>
<dbReference type="EMBL" id="MU860154">
    <property type="protein sequence ID" value="KAK4237132.1"/>
    <property type="molecule type" value="Genomic_DNA"/>
</dbReference>
<evidence type="ECO:0000313" key="1">
    <source>
        <dbReference type="EMBL" id="KAK4237132.1"/>
    </source>
</evidence>
<reference evidence="1" key="1">
    <citation type="journal article" date="2023" name="Mol. Phylogenet. Evol.">
        <title>Genome-scale phylogeny and comparative genomics of the fungal order Sordariales.</title>
        <authorList>
            <person name="Hensen N."/>
            <person name="Bonometti L."/>
            <person name="Westerberg I."/>
            <person name="Brannstrom I.O."/>
            <person name="Guillou S."/>
            <person name="Cros-Aarteil S."/>
            <person name="Calhoun S."/>
            <person name="Haridas S."/>
            <person name="Kuo A."/>
            <person name="Mondo S."/>
            <person name="Pangilinan J."/>
            <person name="Riley R."/>
            <person name="LaButti K."/>
            <person name="Andreopoulos B."/>
            <person name="Lipzen A."/>
            <person name="Chen C."/>
            <person name="Yan M."/>
            <person name="Daum C."/>
            <person name="Ng V."/>
            <person name="Clum A."/>
            <person name="Steindorff A."/>
            <person name="Ohm R.A."/>
            <person name="Martin F."/>
            <person name="Silar P."/>
            <person name="Natvig D.O."/>
            <person name="Lalanne C."/>
            <person name="Gautier V."/>
            <person name="Ament-Velasquez S.L."/>
            <person name="Kruys A."/>
            <person name="Hutchinson M.I."/>
            <person name="Powell A.J."/>
            <person name="Barry K."/>
            <person name="Miller A.N."/>
            <person name="Grigoriev I.V."/>
            <person name="Debuchy R."/>
            <person name="Gladieux P."/>
            <person name="Hiltunen Thoren M."/>
            <person name="Johannesson H."/>
        </authorList>
    </citation>
    <scope>NUCLEOTIDE SEQUENCE</scope>
    <source>
        <strain evidence="1">CBS 532.94</strain>
    </source>
</reference>
<protein>
    <submittedName>
        <fullName evidence="1">Uncharacterized protein</fullName>
    </submittedName>
</protein>
<proteinExistence type="predicted"/>
<dbReference type="Proteomes" id="UP001303760">
    <property type="component" value="Unassembled WGS sequence"/>
</dbReference>
<dbReference type="InterPro" id="IPR013744">
    <property type="entry name" value="SidJ"/>
</dbReference>
<dbReference type="AlphaFoldDB" id="A0AAN7C8V7"/>
<sequence length="297" mass="32830">MASPSAPAPFQVTVHPFPSPTPFACAYERGRSSARNALVFLPGLTSGPHAMDLTALSTMLEQSRNLSFSLWEFRMRSSYSGFGCSSLVNDVEDTAALVRYLRGIGKEKVVLMGASTGCQDCLEYTNRDKYNTLPVDGYILTSPVSDRESAFLFMSDDGLAKSVQVAKYMIEEGRKDEPMPKEFLPLIFGAPVTAYRWHSLASKGGDDDYFSSDLPDSTLTALFGRIDKPVLFLPAGEDEMVPPTVDRQGLLRRWMLFCKDGVASDLSGFVPGADHVVSKPEAQRWVAERVREFLERL</sequence>
<dbReference type="PANTHER" id="PTHR31591">
    <property type="entry name" value="UPF0613 PROTEIN PB24D3.06C"/>
    <property type="match status" value="1"/>
</dbReference>
<keyword evidence="2" id="KW-1185">Reference proteome</keyword>
<gene>
    <name evidence="1" type="ORF">C8A03DRAFT_16300</name>
</gene>
<dbReference type="Pfam" id="PF08538">
    <property type="entry name" value="DUF1749"/>
    <property type="match status" value="1"/>
</dbReference>
<comment type="caution">
    <text evidence="1">The sequence shown here is derived from an EMBL/GenBank/DDBJ whole genome shotgun (WGS) entry which is preliminary data.</text>
</comment>
<name>A0AAN7C8V7_9PEZI</name>
<dbReference type="PANTHER" id="PTHR31591:SF7">
    <property type="entry name" value="DUF1749-DOMAIN-CONTAINING PROTEIN"/>
    <property type="match status" value="1"/>
</dbReference>
<dbReference type="SUPFAM" id="SSF53474">
    <property type="entry name" value="alpha/beta-Hydrolases"/>
    <property type="match status" value="1"/>
</dbReference>
<dbReference type="Gene3D" id="3.40.50.1820">
    <property type="entry name" value="alpha/beta hydrolase"/>
    <property type="match status" value="1"/>
</dbReference>
<accession>A0AAN7C8V7</accession>